<accession>A0AAW0YCL2</accession>
<name>A0AAW0YCL2_CHEQU</name>
<gene>
    <name evidence="2" type="ORF">OTU49_015444</name>
</gene>
<keyword evidence="1" id="KW-0732">Signal</keyword>
<dbReference type="AlphaFoldDB" id="A0AAW0YCL2"/>
<evidence type="ECO:0000313" key="2">
    <source>
        <dbReference type="EMBL" id="KAK8749581.1"/>
    </source>
</evidence>
<protein>
    <recommendedName>
        <fullName evidence="4">Secreted protein</fullName>
    </recommendedName>
</protein>
<proteinExistence type="predicted"/>
<feature type="signal peptide" evidence="1">
    <location>
        <begin position="1"/>
        <end position="18"/>
    </location>
</feature>
<dbReference type="EMBL" id="JARKIK010000009">
    <property type="protein sequence ID" value="KAK8749581.1"/>
    <property type="molecule type" value="Genomic_DNA"/>
</dbReference>
<organism evidence="2 3">
    <name type="scientific">Cherax quadricarinatus</name>
    <name type="common">Australian red claw crayfish</name>
    <dbReference type="NCBI Taxonomy" id="27406"/>
    <lineage>
        <taxon>Eukaryota</taxon>
        <taxon>Metazoa</taxon>
        <taxon>Ecdysozoa</taxon>
        <taxon>Arthropoda</taxon>
        <taxon>Crustacea</taxon>
        <taxon>Multicrustacea</taxon>
        <taxon>Malacostraca</taxon>
        <taxon>Eumalacostraca</taxon>
        <taxon>Eucarida</taxon>
        <taxon>Decapoda</taxon>
        <taxon>Pleocyemata</taxon>
        <taxon>Astacidea</taxon>
        <taxon>Parastacoidea</taxon>
        <taxon>Parastacidae</taxon>
        <taxon>Cherax</taxon>
    </lineage>
</organism>
<reference evidence="2 3" key="1">
    <citation type="journal article" date="2024" name="BMC Genomics">
        <title>Genome assembly of redclaw crayfish (Cherax quadricarinatus) provides insights into its immune adaptation and hypoxia tolerance.</title>
        <authorList>
            <person name="Liu Z."/>
            <person name="Zheng J."/>
            <person name="Li H."/>
            <person name="Fang K."/>
            <person name="Wang S."/>
            <person name="He J."/>
            <person name="Zhou D."/>
            <person name="Weng S."/>
            <person name="Chi M."/>
            <person name="Gu Z."/>
            <person name="He J."/>
            <person name="Li F."/>
            <person name="Wang M."/>
        </authorList>
    </citation>
    <scope>NUCLEOTIDE SEQUENCE [LARGE SCALE GENOMIC DNA]</scope>
    <source>
        <strain evidence="2">ZL_2023a</strain>
    </source>
</reference>
<feature type="chain" id="PRO_5043743657" description="Secreted protein" evidence="1">
    <location>
        <begin position="19"/>
        <end position="103"/>
    </location>
</feature>
<comment type="caution">
    <text evidence="2">The sequence shown here is derived from an EMBL/GenBank/DDBJ whole genome shotgun (WGS) entry which is preliminary data.</text>
</comment>
<evidence type="ECO:0000313" key="3">
    <source>
        <dbReference type="Proteomes" id="UP001445076"/>
    </source>
</evidence>
<evidence type="ECO:0008006" key="4">
    <source>
        <dbReference type="Google" id="ProtNLM"/>
    </source>
</evidence>
<evidence type="ECO:0000256" key="1">
    <source>
        <dbReference type="SAM" id="SignalP"/>
    </source>
</evidence>
<dbReference type="Proteomes" id="UP001445076">
    <property type="component" value="Unassembled WGS sequence"/>
</dbReference>
<keyword evidence="3" id="KW-1185">Reference proteome</keyword>
<sequence>MAWLHLGFLLASFGFSFGLSCVPFPPGFTWILSDFSWVSPWLIMGPPGFSWVLPWLLLDFSPGITYFPPWVLLGFFPPGFTWVSHGCHLASTWLSPGFHMVVT</sequence>